<gene>
    <name evidence="9" type="ORF">IAB51_00285</name>
</gene>
<sequence length="538" mass="61927">MYRLLIVDDEHHIVDWLYELFQENNEMELDIFKAYTAKSALRILERQRIDVVLSDIRMPGMDGFELADVILKNWPGSQVIFLTGYDEFDYVYRANQMGDIRYLLKTEEDDVILQAVRSAVERVEEKLREKSTLQQAIGQQQAVSQLLLNQEICRYLHSLAANPGAKYPFPSELESLFQGPITLLLGDVRNPPDEEDLAKTGECLIQLQKLSGQFLSARNMCRALHWEGSYFLWLIQPLEGTESSYLSIREALETFAFVCRESMGLDIFFILLQEMVSGSQIESAVQGMIIAAQERRDAGASVYVLNEQEERSSTEYHYAHFPEHELKKRATQLSTDMEQGNEDAFWKNFQALEKSFQPIASLQFLPAIELYKNIALGFLNYVNRHFDAGMMRDIKSAAHWGELTAFSSWTEAIEYLRNIASRIFAVQKKLEEDSESNLISSIKHYIQNNINGELSLLRISESVNYNPSYVSRKFRQATGMTLFDYITRVRISRAKELLRSTDEPVQKIAARVGFDSSQYFSTVFKKNVGISPNEFRGR</sequence>
<evidence type="ECO:0000256" key="2">
    <source>
        <dbReference type="ARBA" id="ARBA00023015"/>
    </source>
</evidence>
<dbReference type="PROSITE" id="PS50110">
    <property type="entry name" value="RESPONSE_REGULATORY"/>
    <property type="match status" value="1"/>
</dbReference>
<evidence type="ECO:0000259" key="7">
    <source>
        <dbReference type="PROSITE" id="PS01124"/>
    </source>
</evidence>
<feature type="domain" description="HTH araC/xylS-type" evidence="7">
    <location>
        <begin position="440"/>
        <end position="538"/>
    </location>
</feature>
<dbReference type="InterPro" id="IPR001789">
    <property type="entry name" value="Sig_transdc_resp-reg_receiver"/>
</dbReference>
<dbReference type="SMART" id="SM00448">
    <property type="entry name" value="REC"/>
    <property type="match status" value="1"/>
</dbReference>
<dbReference type="Pfam" id="PF00072">
    <property type="entry name" value="Response_reg"/>
    <property type="match status" value="1"/>
</dbReference>
<dbReference type="Proteomes" id="UP000824002">
    <property type="component" value="Unassembled WGS sequence"/>
</dbReference>
<dbReference type="InterPro" id="IPR018062">
    <property type="entry name" value="HTH_AraC-typ_CS"/>
</dbReference>
<reference evidence="9" key="1">
    <citation type="submission" date="2020-10" db="EMBL/GenBank/DDBJ databases">
        <authorList>
            <person name="Gilroy R."/>
        </authorList>
    </citation>
    <scope>NUCLEOTIDE SEQUENCE</scope>
    <source>
        <strain evidence="9">CHK199-13235</strain>
    </source>
</reference>
<reference evidence="9" key="2">
    <citation type="journal article" date="2021" name="PeerJ">
        <title>Extensive microbial diversity within the chicken gut microbiome revealed by metagenomics and culture.</title>
        <authorList>
            <person name="Gilroy R."/>
            <person name="Ravi A."/>
            <person name="Getino M."/>
            <person name="Pursley I."/>
            <person name="Horton D.L."/>
            <person name="Alikhan N.F."/>
            <person name="Baker D."/>
            <person name="Gharbi K."/>
            <person name="Hall N."/>
            <person name="Watson M."/>
            <person name="Adriaenssens E.M."/>
            <person name="Foster-Nyarko E."/>
            <person name="Jarju S."/>
            <person name="Secka A."/>
            <person name="Antonio M."/>
            <person name="Oren A."/>
            <person name="Chaudhuri R.R."/>
            <person name="La Ragione R."/>
            <person name="Hildebrand F."/>
            <person name="Pallen M.J."/>
        </authorList>
    </citation>
    <scope>NUCLEOTIDE SEQUENCE</scope>
    <source>
        <strain evidence="9">CHK199-13235</strain>
    </source>
</reference>
<evidence type="ECO:0000256" key="4">
    <source>
        <dbReference type="ARBA" id="ARBA00023163"/>
    </source>
</evidence>
<dbReference type="PROSITE" id="PS00041">
    <property type="entry name" value="HTH_ARAC_FAMILY_1"/>
    <property type="match status" value="1"/>
</dbReference>
<keyword evidence="6" id="KW-0597">Phosphoprotein</keyword>
<comment type="function">
    <text evidence="5">May play the central regulatory role in sporulation. It may be an element of the effector pathway responsible for the activation of sporulation genes in response to nutritional stress. Spo0A may act in concert with spo0H (a sigma factor) to control the expression of some genes that are critical to the sporulation process.</text>
</comment>
<dbReference type="GO" id="GO:0003700">
    <property type="term" value="F:DNA-binding transcription factor activity"/>
    <property type="evidence" value="ECO:0007669"/>
    <property type="project" value="InterPro"/>
</dbReference>
<dbReference type="InterPro" id="IPR011006">
    <property type="entry name" value="CheY-like_superfamily"/>
</dbReference>
<dbReference type="InterPro" id="IPR018060">
    <property type="entry name" value="HTH_AraC"/>
</dbReference>
<dbReference type="EMBL" id="DVJP01000003">
    <property type="protein sequence ID" value="HIS75225.1"/>
    <property type="molecule type" value="Genomic_DNA"/>
</dbReference>
<keyword evidence="4" id="KW-0804">Transcription</keyword>
<evidence type="ECO:0000256" key="6">
    <source>
        <dbReference type="PROSITE-ProRule" id="PRU00169"/>
    </source>
</evidence>
<proteinExistence type="predicted"/>
<evidence type="ECO:0000256" key="3">
    <source>
        <dbReference type="ARBA" id="ARBA00023125"/>
    </source>
</evidence>
<accession>A0A9D1FL69</accession>
<name>A0A9D1FL69_9FIRM</name>
<protein>
    <recommendedName>
        <fullName evidence="1">Stage 0 sporulation protein A homolog</fullName>
    </recommendedName>
</protein>
<dbReference type="Pfam" id="PF12833">
    <property type="entry name" value="HTH_18"/>
    <property type="match status" value="1"/>
</dbReference>
<evidence type="ECO:0000256" key="1">
    <source>
        <dbReference type="ARBA" id="ARBA00018672"/>
    </source>
</evidence>
<feature type="modified residue" description="4-aspartylphosphate" evidence="6">
    <location>
        <position position="55"/>
    </location>
</feature>
<evidence type="ECO:0000259" key="8">
    <source>
        <dbReference type="PROSITE" id="PS50110"/>
    </source>
</evidence>
<dbReference type="InterPro" id="IPR020449">
    <property type="entry name" value="Tscrpt_reg_AraC-type_HTH"/>
</dbReference>
<dbReference type="SMART" id="SM00342">
    <property type="entry name" value="HTH_ARAC"/>
    <property type="match status" value="1"/>
</dbReference>
<evidence type="ECO:0000256" key="5">
    <source>
        <dbReference type="ARBA" id="ARBA00024867"/>
    </source>
</evidence>
<feature type="domain" description="Response regulatory" evidence="8">
    <location>
        <begin position="3"/>
        <end position="120"/>
    </location>
</feature>
<dbReference type="InterPro" id="IPR009057">
    <property type="entry name" value="Homeodomain-like_sf"/>
</dbReference>
<evidence type="ECO:0000313" key="10">
    <source>
        <dbReference type="Proteomes" id="UP000824002"/>
    </source>
</evidence>
<evidence type="ECO:0000313" key="9">
    <source>
        <dbReference type="EMBL" id="HIS75225.1"/>
    </source>
</evidence>
<dbReference type="PANTHER" id="PTHR43280">
    <property type="entry name" value="ARAC-FAMILY TRANSCRIPTIONAL REGULATOR"/>
    <property type="match status" value="1"/>
</dbReference>
<comment type="caution">
    <text evidence="9">The sequence shown here is derived from an EMBL/GenBank/DDBJ whole genome shotgun (WGS) entry which is preliminary data.</text>
</comment>
<dbReference type="PRINTS" id="PR00032">
    <property type="entry name" value="HTHARAC"/>
</dbReference>
<dbReference type="CDD" id="cd17536">
    <property type="entry name" value="REC_YesN-like"/>
    <property type="match status" value="1"/>
</dbReference>
<organism evidence="9 10">
    <name type="scientific">Candidatus Merdivicinus excrementipullorum</name>
    <dbReference type="NCBI Taxonomy" id="2840867"/>
    <lineage>
        <taxon>Bacteria</taxon>
        <taxon>Bacillati</taxon>
        <taxon>Bacillota</taxon>
        <taxon>Clostridia</taxon>
        <taxon>Eubacteriales</taxon>
        <taxon>Oscillospiraceae</taxon>
        <taxon>Oscillospiraceae incertae sedis</taxon>
        <taxon>Candidatus Merdivicinus</taxon>
    </lineage>
</organism>
<dbReference type="PROSITE" id="PS01124">
    <property type="entry name" value="HTH_ARAC_FAMILY_2"/>
    <property type="match status" value="1"/>
</dbReference>
<dbReference type="AlphaFoldDB" id="A0A9D1FL69"/>
<dbReference type="Gene3D" id="3.40.50.2300">
    <property type="match status" value="1"/>
</dbReference>
<keyword evidence="2" id="KW-0805">Transcription regulation</keyword>
<keyword evidence="3" id="KW-0238">DNA-binding</keyword>
<dbReference type="PANTHER" id="PTHR43280:SF28">
    <property type="entry name" value="HTH-TYPE TRANSCRIPTIONAL ACTIVATOR RHAS"/>
    <property type="match status" value="1"/>
</dbReference>
<dbReference type="SUPFAM" id="SSF52172">
    <property type="entry name" value="CheY-like"/>
    <property type="match status" value="1"/>
</dbReference>
<dbReference type="GO" id="GO:0043565">
    <property type="term" value="F:sequence-specific DNA binding"/>
    <property type="evidence" value="ECO:0007669"/>
    <property type="project" value="InterPro"/>
</dbReference>
<dbReference type="SUPFAM" id="SSF46689">
    <property type="entry name" value="Homeodomain-like"/>
    <property type="match status" value="2"/>
</dbReference>
<dbReference type="GO" id="GO:0000160">
    <property type="term" value="P:phosphorelay signal transduction system"/>
    <property type="evidence" value="ECO:0007669"/>
    <property type="project" value="InterPro"/>
</dbReference>
<dbReference type="Gene3D" id="1.10.10.60">
    <property type="entry name" value="Homeodomain-like"/>
    <property type="match status" value="2"/>
</dbReference>